<evidence type="ECO:0000313" key="1">
    <source>
        <dbReference type="EnsemblPlants" id="OGLUM02G38360.4"/>
    </source>
</evidence>
<dbReference type="AlphaFoldDB" id="A0A0D9Z039"/>
<accession>A0A0D9Z039</accession>
<reference evidence="1" key="2">
    <citation type="submission" date="2018-05" db="EMBL/GenBank/DDBJ databases">
        <title>OgluRS3 (Oryza glumaepatula Reference Sequence Version 3).</title>
        <authorList>
            <person name="Zhang J."/>
            <person name="Kudrna D."/>
            <person name="Lee S."/>
            <person name="Talag J."/>
            <person name="Welchert J."/>
            <person name="Wing R.A."/>
        </authorList>
    </citation>
    <scope>NUCLEOTIDE SEQUENCE [LARGE SCALE GENOMIC DNA]</scope>
</reference>
<keyword evidence="2" id="KW-1185">Reference proteome</keyword>
<organism evidence="1">
    <name type="scientific">Oryza glumipatula</name>
    <dbReference type="NCBI Taxonomy" id="40148"/>
    <lineage>
        <taxon>Eukaryota</taxon>
        <taxon>Viridiplantae</taxon>
        <taxon>Streptophyta</taxon>
        <taxon>Embryophyta</taxon>
        <taxon>Tracheophyta</taxon>
        <taxon>Spermatophyta</taxon>
        <taxon>Magnoliopsida</taxon>
        <taxon>Liliopsida</taxon>
        <taxon>Poales</taxon>
        <taxon>Poaceae</taxon>
        <taxon>BOP clade</taxon>
        <taxon>Oryzoideae</taxon>
        <taxon>Oryzeae</taxon>
        <taxon>Oryzinae</taxon>
        <taxon>Oryza</taxon>
    </lineage>
</organism>
<proteinExistence type="predicted"/>
<dbReference type="HOGENOM" id="CLU_2691759_0_0_1"/>
<reference evidence="1" key="1">
    <citation type="submission" date="2015-04" db="UniProtKB">
        <authorList>
            <consortium name="EnsemblPlants"/>
        </authorList>
    </citation>
    <scope>IDENTIFICATION</scope>
</reference>
<dbReference type="EnsemblPlants" id="OGLUM02G38360.4">
    <property type="protein sequence ID" value="OGLUM02G38360.4"/>
    <property type="gene ID" value="OGLUM02G38360"/>
</dbReference>
<sequence length="74" mass="8038">MGSNSCMLFIEYTSVKSSVEMNKPMINFQCQLCTCIANANNAADSFSVGSEELLYLYLYGADDPSDSAATRFTG</sequence>
<dbReference type="Gramene" id="OGLUM02G38360.4">
    <property type="protein sequence ID" value="OGLUM02G38360.4"/>
    <property type="gene ID" value="OGLUM02G38360"/>
</dbReference>
<name>A0A0D9Z039_9ORYZ</name>
<dbReference type="Proteomes" id="UP000026961">
    <property type="component" value="Chromosome 2"/>
</dbReference>
<evidence type="ECO:0000313" key="2">
    <source>
        <dbReference type="Proteomes" id="UP000026961"/>
    </source>
</evidence>
<protein>
    <submittedName>
        <fullName evidence="1">Uncharacterized protein</fullName>
    </submittedName>
</protein>